<dbReference type="EMBL" id="BQNB010011097">
    <property type="protein sequence ID" value="GJS86078.1"/>
    <property type="molecule type" value="Genomic_DNA"/>
</dbReference>
<gene>
    <name evidence="2" type="ORF">Tco_0752619</name>
</gene>
<name>A0ABQ4ZB44_9ASTR</name>
<accession>A0ABQ4ZB44</accession>
<evidence type="ECO:0000256" key="1">
    <source>
        <dbReference type="SAM" id="MobiDB-lite"/>
    </source>
</evidence>
<evidence type="ECO:0000313" key="3">
    <source>
        <dbReference type="Proteomes" id="UP001151760"/>
    </source>
</evidence>
<proteinExistence type="predicted"/>
<comment type="caution">
    <text evidence="2">The sequence shown here is derived from an EMBL/GenBank/DDBJ whole genome shotgun (WGS) entry which is preliminary data.</text>
</comment>
<sequence length="430" mass="49700">VSSRPRAKGIVFHEQEQEHEQAPTLIKELLKLDEELAFKLQAEEDEEERIAREKAQKFREANIAWDDIQAKFEADYQLAQRLQAQEQEELSDAEKATLFVQLLEKRRKHFAAKRVEEKRNRPPTKAQQRGFICTYLKNIEGWKPKDLKNKSFANIQDLFNKAMKRVNTFVDIDTELVKESPKKAGAEIAQESNSKRAGEALEQESSKKQKVDDDKETKELKQCMEIILDDGDDVTIEATPLSTKSPTIMLKNFDKEDLEVLWSIVKARFKKTEPVNYMDTFLHLNLKTMFEHHLEDNVWKNQQGLVKVLNWKLYDSCGVHCVTMQNILYYLLVEKMYPLTKHTLHQMFNDVKLQVDYECEMAFELLRLVKKQLKEGYGRIVGIKSLLEVTAAKVLVTAAKHKLVLLVILMKNMLSISAAGTKVTTASVQS</sequence>
<reference evidence="2" key="1">
    <citation type="journal article" date="2022" name="Int. J. Mol. Sci.">
        <title>Draft Genome of Tanacetum Coccineum: Genomic Comparison of Closely Related Tanacetum-Family Plants.</title>
        <authorList>
            <person name="Yamashiro T."/>
            <person name="Shiraishi A."/>
            <person name="Nakayama K."/>
            <person name="Satake H."/>
        </authorList>
    </citation>
    <scope>NUCLEOTIDE SEQUENCE</scope>
</reference>
<evidence type="ECO:0000313" key="2">
    <source>
        <dbReference type="EMBL" id="GJS86078.1"/>
    </source>
</evidence>
<protein>
    <submittedName>
        <fullName evidence="2">Uncharacterized protein</fullName>
    </submittedName>
</protein>
<feature type="non-terminal residue" evidence="2">
    <location>
        <position position="1"/>
    </location>
</feature>
<feature type="compositionally biased region" description="Basic and acidic residues" evidence="1">
    <location>
        <begin position="193"/>
        <end position="216"/>
    </location>
</feature>
<keyword evidence="3" id="KW-1185">Reference proteome</keyword>
<dbReference type="Proteomes" id="UP001151760">
    <property type="component" value="Unassembled WGS sequence"/>
</dbReference>
<reference evidence="2" key="2">
    <citation type="submission" date="2022-01" db="EMBL/GenBank/DDBJ databases">
        <authorList>
            <person name="Yamashiro T."/>
            <person name="Shiraishi A."/>
            <person name="Satake H."/>
            <person name="Nakayama K."/>
        </authorList>
    </citation>
    <scope>NUCLEOTIDE SEQUENCE</scope>
</reference>
<organism evidence="2 3">
    <name type="scientific">Tanacetum coccineum</name>
    <dbReference type="NCBI Taxonomy" id="301880"/>
    <lineage>
        <taxon>Eukaryota</taxon>
        <taxon>Viridiplantae</taxon>
        <taxon>Streptophyta</taxon>
        <taxon>Embryophyta</taxon>
        <taxon>Tracheophyta</taxon>
        <taxon>Spermatophyta</taxon>
        <taxon>Magnoliopsida</taxon>
        <taxon>eudicotyledons</taxon>
        <taxon>Gunneridae</taxon>
        <taxon>Pentapetalae</taxon>
        <taxon>asterids</taxon>
        <taxon>campanulids</taxon>
        <taxon>Asterales</taxon>
        <taxon>Asteraceae</taxon>
        <taxon>Asteroideae</taxon>
        <taxon>Anthemideae</taxon>
        <taxon>Anthemidinae</taxon>
        <taxon>Tanacetum</taxon>
    </lineage>
</organism>
<feature type="region of interest" description="Disordered" evidence="1">
    <location>
        <begin position="181"/>
        <end position="216"/>
    </location>
</feature>